<reference evidence="2 3" key="1">
    <citation type="journal article" date="2022" name="Nat. Genet.">
        <title>Improved pea reference genome and pan-genome highlight genomic features and evolutionary characteristics.</title>
        <authorList>
            <person name="Yang T."/>
            <person name="Liu R."/>
            <person name="Luo Y."/>
            <person name="Hu S."/>
            <person name="Wang D."/>
            <person name="Wang C."/>
            <person name="Pandey M.K."/>
            <person name="Ge S."/>
            <person name="Xu Q."/>
            <person name="Li N."/>
            <person name="Li G."/>
            <person name="Huang Y."/>
            <person name="Saxena R.K."/>
            <person name="Ji Y."/>
            <person name="Li M."/>
            <person name="Yan X."/>
            <person name="He Y."/>
            <person name="Liu Y."/>
            <person name="Wang X."/>
            <person name="Xiang C."/>
            <person name="Varshney R.K."/>
            <person name="Ding H."/>
            <person name="Gao S."/>
            <person name="Zong X."/>
        </authorList>
    </citation>
    <scope>NUCLEOTIDE SEQUENCE [LARGE SCALE GENOMIC DNA]</scope>
    <source>
        <strain evidence="2 3">cv. Zhongwan 6</strain>
    </source>
</reference>
<sequence length="122" mass="14109">MVDTDSTTITPTPITFEDVPIENQGDTTEDVVENEVDQEVESVKQLVTSNYLRRFTRDKGPSIRYPSNEYVFLTDGGEPESFDEVLKDENKKKWIDAMEDEMQSVHENNTFELVSCQMVREH</sequence>
<evidence type="ECO:0008006" key="4">
    <source>
        <dbReference type="Google" id="ProtNLM"/>
    </source>
</evidence>
<evidence type="ECO:0000256" key="1">
    <source>
        <dbReference type="SAM" id="MobiDB-lite"/>
    </source>
</evidence>
<dbReference type="Gramene" id="Psat06G0182300-T1">
    <property type="protein sequence ID" value="KAI5395386.1"/>
    <property type="gene ID" value="KIW84_061823"/>
</dbReference>
<gene>
    <name evidence="2" type="ORF">KIW84_061823</name>
</gene>
<evidence type="ECO:0000313" key="3">
    <source>
        <dbReference type="Proteomes" id="UP001058974"/>
    </source>
</evidence>
<keyword evidence="3" id="KW-1185">Reference proteome</keyword>
<name>A0A9D4W6W9_PEA</name>
<dbReference type="AlphaFoldDB" id="A0A9D4W6W9"/>
<evidence type="ECO:0000313" key="2">
    <source>
        <dbReference type="EMBL" id="KAI5395386.1"/>
    </source>
</evidence>
<accession>A0A9D4W6W9</accession>
<proteinExistence type="predicted"/>
<protein>
    <recommendedName>
        <fullName evidence="4">Gag-pol polyprotein</fullName>
    </recommendedName>
</protein>
<organism evidence="2 3">
    <name type="scientific">Pisum sativum</name>
    <name type="common">Garden pea</name>
    <name type="synonym">Lathyrus oleraceus</name>
    <dbReference type="NCBI Taxonomy" id="3888"/>
    <lineage>
        <taxon>Eukaryota</taxon>
        <taxon>Viridiplantae</taxon>
        <taxon>Streptophyta</taxon>
        <taxon>Embryophyta</taxon>
        <taxon>Tracheophyta</taxon>
        <taxon>Spermatophyta</taxon>
        <taxon>Magnoliopsida</taxon>
        <taxon>eudicotyledons</taxon>
        <taxon>Gunneridae</taxon>
        <taxon>Pentapetalae</taxon>
        <taxon>rosids</taxon>
        <taxon>fabids</taxon>
        <taxon>Fabales</taxon>
        <taxon>Fabaceae</taxon>
        <taxon>Papilionoideae</taxon>
        <taxon>50 kb inversion clade</taxon>
        <taxon>NPAAA clade</taxon>
        <taxon>Hologalegina</taxon>
        <taxon>IRL clade</taxon>
        <taxon>Fabeae</taxon>
        <taxon>Lathyrus</taxon>
    </lineage>
</organism>
<dbReference type="Proteomes" id="UP001058974">
    <property type="component" value="Chromosome 6"/>
</dbReference>
<feature type="compositionally biased region" description="Low complexity" evidence="1">
    <location>
        <begin position="1"/>
        <end position="15"/>
    </location>
</feature>
<dbReference type="EMBL" id="JAMSHJ010000006">
    <property type="protein sequence ID" value="KAI5395386.1"/>
    <property type="molecule type" value="Genomic_DNA"/>
</dbReference>
<feature type="region of interest" description="Disordered" evidence="1">
    <location>
        <begin position="1"/>
        <end position="20"/>
    </location>
</feature>
<comment type="caution">
    <text evidence="2">The sequence shown here is derived from an EMBL/GenBank/DDBJ whole genome shotgun (WGS) entry which is preliminary data.</text>
</comment>